<comment type="caution">
    <text evidence="9">The sequence shown here is derived from an EMBL/GenBank/DDBJ whole genome shotgun (WGS) entry which is preliminary data.</text>
</comment>
<feature type="transmembrane region" description="Helical" evidence="7">
    <location>
        <begin position="51"/>
        <end position="72"/>
    </location>
</feature>
<evidence type="ECO:0000259" key="8">
    <source>
        <dbReference type="PROSITE" id="PS50928"/>
    </source>
</evidence>
<feature type="transmembrane region" description="Helical" evidence="7">
    <location>
        <begin position="150"/>
        <end position="172"/>
    </location>
</feature>
<evidence type="ECO:0000256" key="1">
    <source>
        <dbReference type="ARBA" id="ARBA00004651"/>
    </source>
</evidence>
<dbReference type="InterPro" id="IPR035906">
    <property type="entry name" value="MetI-like_sf"/>
</dbReference>
<feature type="non-terminal residue" evidence="9">
    <location>
        <position position="1"/>
    </location>
</feature>
<organism evidence="9 10">
    <name type="scientific">Candidatus Hakubella thermalkaliphila</name>
    <dbReference type="NCBI Taxonomy" id="2754717"/>
    <lineage>
        <taxon>Bacteria</taxon>
        <taxon>Bacillati</taxon>
        <taxon>Actinomycetota</taxon>
        <taxon>Actinomycetota incertae sedis</taxon>
        <taxon>Candidatus Hakubellales</taxon>
        <taxon>Candidatus Hakubellaceae</taxon>
        <taxon>Candidatus Hakubella</taxon>
    </lineage>
</organism>
<evidence type="ECO:0000256" key="7">
    <source>
        <dbReference type="RuleBase" id="RU363032"/>
    </source>
</evidence>
<dbReference type="EMBL" id="BLRV01000354">
    <property type="protein sequence ID" value="GFP22339.1"/>
    <property type="molecule type" value="Genomic_DNA"/>
</dbReference>
<protein>
    <submittedName>
        <fullName evidence="9">Multiple sugar transport system permease protein</fullName>
    </submittedName>
</protein>
<evidence type="ECO:0000256" key="5">
    <source>
        <dbReference type="ARBA" id="ARBA00022989"/>
    </source>
</evidence>
<dbReference type="GO" id="GO:0005886">
    <property type="term" value="C:plasma membrane"/>
    <property type="evidence" value="ECO:0007669"/>
    <property type="project" value="UniProtKB-SubCell"/>
</dbReference>
<keyword evidence="6 7" id="KW-0472">Membrane</keyword>
<dbReference type="Pfam" id="PF00528">
    <property type="entry name" value="BPD_transp_1"/>
    <property type="match status" value="1"/>
</dbReference>
<dbReference type="RefSeq" id="WP_176227332.1">
    <property type="nucleotide sequence ID" value="NZ_BLRV01000354.1"/>
</dbReference>
<keyword evidence="2 7" id="KW-0813">Transport</keyword>
<sequence>HAMAGYALARLRFPGRKVIFIGILSTLMIPFYTIMIPLVLLVKALGWIDTYWALIVPAIPHAFGIFWLRQFFLGVPRELEDAARIDGASRIGVFFHIALPLARPILAALAVFFFLANWDAFLWPLIATSSQKMRVVQVGIQSFAGEQGSAWNLIMAASTVAILPTLILFFSLQRFIVRSVKMSGLKG</sequence>
<feature type="transmembrane region" description="Helical" evidence="7">
    <location>
        <begin position="93"/>
        <end position="115"/>
    </location>
</feature>
<evidence type="ECO:0000313" key="10">
    <source>
        <dbReference type="Proteomes" id="UP000580051"/>
    </source>
</evidence>
<dbReference type="AlphaFoldDB" id="A0A6V8NPL8"/>
<keyword evidence="5 7" id="KW-1133">Transmembrane helix</keyword>
<reference evidence="9 10" key="1">
    <citation type="journal article" date="2020" name="Front. Microbiol.">
        <title>Single-cell genomics of novel Actinobacteria with the Wood-Ljungdahl pathway discovered in a serpentinizing system.</title>
        <authorList>
            <person name="Merino N."/>
            <person name="Kawai M."/>
            <person name="Boyd E.S."/>
            <person name="Colman D.R."/>
            <person name="McGlynn S.E."/>
            <person name="Nealson K.H."/>
            <person name="Kurokawa K."/>
            <person name="Hongoh Y."/>
        </authorList>
    </citation>
    <scope>NUCLEOTIDE SEQUENCE [LARGE SCALE GENOMIC DNA]</scope>
    <source>
        <strain evidence="9 10">S06</strain>
    </source>
</reference>
<evidence type="ECO:0000256" key="2">
    <source>
        <dbReference type="ARBA" id="ARBA00022448"/>
    </source>
</evidence>
<name>A0A6V8NPL8_9ACTN</name>
<dbReference type="CDD" id="cd06261">
    <property type="entry name" value="TM_PBP2"/>
    <property type="match status" value="1"/>
</dbReference>
<feature type="transmembrane region" description="Helical" evidence="7">
    <location>
        <begin position="18"/>
        <end position="45"/>
    </location>
</feature>
<comment type="similarity">
    <text evidence="7">Belongs to the binding-protein-dependent transport system permease family.</text>
</comment>
<evidence type="ECO:0000256" key="6">
    <source>
        <dbReference type="ARBA" id="ARBA00023136"/>
    </source>
</evidence>
<comment type="subcellular location">
    <subcellularLocation>
        <location evidence="1 7">Cell membrane</location>
        <topology evidence="1 7">Multi-pass membrane protein</topology>
    </subcellularLocation>
</comment>
<dbReference type="PANTHER" id="PTHR43744">
    <property type="entry name" value="ABC TRANSPORTER PERMEASE PROTEIN MG189-RELATED-RELATED"/>
    <property type="match status" value="1"/>
</dbReference>
<proteinExistence type="inferred from homology"/>
<evidence type="ECO:0000256" key="4">
    <source>
        <dbReference type="ARBA" id="ARBA00022692"/>
    </source>
</evidence>
<gene>
    <name evidence="9" type="ORF">HKBW3S06_01566</name>
</gene>
<keyword evidence="3" id="KW-1003">Cell membrane</keyword>
<dbReference type="PROSITE" id="PS50928">
    <property type="entry name" value="ABC_TM1"/>
    <property type="match status" value="1"/>
</dbReference>
<dbReference type="SUPFAM" id="SSF161098">
    <property type="entry name" value="MetI-like"/>
    <property type="match status" value="1"/>
</dbReference>
<feature type="domain" description="ABC transmembrane type-1" evidence="8">
    <location>
        <begin position="1"/>
        <end position="172"/>
    </location>
</feature>
<keyword evidence="4 7" id="KW-0812">Transmembrane</keyword>
<dbReference type="Proteomes" id="UP000580051">
    <property type="component" value="Unassembled WGS sequence"/>
</dbReference>
<keyword evidence="9" id="KW-0762">Sugar transport</keyword>
<evidence type="ECO:0000313" key="9">
    <source>
        <dbReference type="EMBL" id="GFP22339.1"/>
    </source>
</evidence>
<dbReference type="InterPro" id="IPR000515">
    <property type="entry name" value="MetI-like"/>
</dbReference>
<evidence type="ECO:0000256" key="3">
    <source>
        <dbReference type="ARBA" id="ARBA00022475"/>
    </source>
</evidence>
<dbReference type="Gene3D" id="1.10.3720.10">
    <property type="entry name" value="MetI-like"/>
    <property type="match status" value="1"/>
</dbReference>
<dbReference type="PANTHER" id="PTHR43744:SF12">
    <property type="entry name" value="ABC TRANSPORTER PERMEASE PROTEIN MG189-RELATED"/>
    <property type="match status" value="1"/>
</dbReference>
<dbReference type="GO" id="GO:0055085">
    <property type="term" value="P:transmembrane transport"/>
    <property type="evidence" value="ECO:0007669"/>
    <property type="project" value="InterPro"/>
</dbReference>
<accession>A0A6V8NPL8</accession>